<keyword evidence="8 12" id="KW-0479">Metal-binding</keyword>
<evidence type="ECO:0000256" key="11">
    <source>
        <dbReference type="ARBA" id="ARBA00023211"/>
    </source>
</evidence>
<proteinExistence type="inferred from homology"/>
<evidence type="ECO:0000256" key="2">
    <source>
        <dbReference type="ARBA" id="ARBA00001946"/>
    </source>
</evidence>
<dbReference type="Proteomes" id="UP000516421">
    <property type="component" value="Chromosome"/>
</dbReference>
<evidence type="ECO:0000256" key="4">
    <source>
        <dbReference type="ARBA" id="ARBA00004496"/>
    </source>
</evidence>
<feature type="binding site" evidence="12">
    <location>
        <position position="98"/>
    </location>
    <ligand>
        <name>a divalent metal cation</name>
        <dbReference type="ChEBI" id="CHEBI:60240"/>
    </ligand>
</feature>
<dbReference type="InterPro" id="IPR012337">
    <property type="entry name" value="RNaseH-like_sf"/>
</dbReference>
<dbReference type="NCBIfam" id="NF000595">
    <property type="entry name" value="PRK00015.1-3"/>
    <property type="match status" value="1"/>
</dbReference>
<comment type="similarity">
    <text evidence="5 13">Belongs to the RNase HII family.</text>
</comment>
<feature type="domain" description="RNase H type-2" evidence="14">
    <location>
        <begin position="1"/>
        <end position="224"/>
    </location>
</feature>
<keyword evidence="11" id="KW-0464">Manganese</keyword>
<evidence type="ECO:0000256" key="3">
    <source>
        <dbReference type="ARBA" id="ARBA00004065"/>
    </source>
</evidence>
<dbReference type="SUPFAM" id="SSF53098">
    <property type="entry name" value="Ribonuclease H-like"/>
    <property type="match status" value="1"/>
</dbReference>
<dbReference type="EC" id="3.1.26.4" evidence="13"/>
<dbReference type="GO" id="GO:0046872">
    <property type="term" value="F:metal ion binding"/>
    <property type="evidence" value="ECO:0007669"/>
    <property type="project" value="UniProtKB-KW"/>
</dbReference>
<dbReference type="Gene3D" id="3.30.420.10">
    <property type="entry name" value="Ribonuclease H-like superfamily/Ribonuclease H"/>
    <property type="match status" value="1"/>
</dbReference>
<dbReference type="AlphaFoldDB" id="A0A7H2BMU2"/>
<organism evidence="15 16">
    <name type="scientific">Rothia amarae</name>
    <dbReference type="NCBI Taxonomy" id="169480"/>
    <lineage>
        <taxon>Bacteria</taxon>
        <taxon>Bacillati</taxon>
        <taxon>Actinomycetota</taxon>
        <taxon>Actinomycetes</taxon>
        <taxon>Micrococcales</taxon>
        <taxon>Micrococcaceae</taxon>
        <taxon>Rothia</taxon>
    </lineage>
</organism>
<gene>
    <name evidence="15" type="ORF">IDM48_05305</name>
</gene>
<dbReference type="KEGG" id="rama:IDM48_05305"/>
<evidence type="ECO:0000256" key="10">
    <source>
        <dbReference type="ARBA" id="ARBA00022801"/>
    </source>
</evidence>
<dbReference type="InterPro" id="IPR036397">
    <property type="entry name" value="RNaseH_sf"/>
</dbReference>
<feature type="binding site" evidence="12">
    <location>
        <position position="3"/>
    </location>
    <ligand>
        <name>a divalent metal cation</name>
        <dbReference type="ChEBI" id="CHEBI:60240"/>
    </ligand>
</feature>
<dbReference type="Pfam" id="PF01351">
    <property type="entry name" value="RNase_HII"/>
    <property type="match status" value="2"/>
</dbReference>
<keyword evidence="7 12" id="KW-0540">Nuclease</keyword>
<dbReference type="EMBL" id="CP061538">
    <property type="protein sequence ID" value="QNV40988.1"/>
    <property type="molecule type" value="Genomic_DNA"/>
</dbReference>
<feature type="binding site" evidence="12">
    <location>
        <position position="2"/>
    </location>
    <ligand>
        <name>a divalent metal cation</name>
        <dbReference type="ChEBI" id="CHEBI:60240"/>
    </ligand>
</feature>
<dbReference type="PANTHER" id="PTHR10954">
    <property type="entry name" value="RIBONUCLEASE H2 SUBUNIT A"/>
    <property type="match status" value="1"/>
</dbReference>
<dbReference type="GO" id="GO:0003723">
    <property type="term" value="F:RNA binding"/>
    <property type="evidence" value="ECO:0007669"/>
    <property type="project" value="UniProtKB-UniRule"/>
</dbReference>
<dbReference type="GO" id="GO:0032299">
    <property type="term" value="C:ribonuclease H2 complex"/>
    <property type="evidence" value="ECO:0007669"/>
    <property type="project" value="TreeGrafter"/>
</dbReference>
<evidence type="ECO:0000256" key="9">
    <source>
        <dbReference type="ARBA" id="ARBA00022759"/>
    </source>
</evidence>
<comment type="cofactor">
    <cofactor evidence="12">
        <name>Mn(2+)</name>
        <dbReference type="ChEBI" id="CHEBI:29035"/>
    </cofactor>
    <cofactor evidence="12">
        <name>Mg(2+)</name>
        <dbReference type="ChEBI" id="CHEBI:18420"/>
    </cofactor>
    <text evidence="12">Manganese or magnesium. Binds 1 divalent metal ion per monomer in the absence of substrate. May bind a second metal ion after substrate binding.</text>
</comment>
<dbReference type="PANTHER" id="PTHR10954:SF18">
    <property type="entry name" value="RIBONUCLEASE HII"/>
    <property type="match status" value="1"/>
</dbReference>
<evidence type="ECO:0000256" key="13">
    <source>
        <dbReference type="RuleBase" id="RU003515"/>
    </source>
</evidence>
<evidence type="ECO:0000313" key="15">
    <source>
        <dbReference type="EMBL" id="QNV40988.1"/>
    </source>
</evidence>
<keyword evidence="10 12" id="KW-0378">Hydrolase</keyword>
<evidence type="ECO:0000256" key="8">
    <source>
        <dbReference type="ARBA" id="ARBA00022723"/>
    </source>
</evidence>
<dbReference type="InterPro" id="IPR022898">
    <property type="entry name" value="RNase_HII"/>
</dbReference>
<protein>
    <recommendedName>
        <fullName evidence="13">Ribonuclease</fullName>
        <ecNumber evidence="13">3.1.26.4</ecNumber>
    </recommendedName>
</protein>
<keyword evidence="6" id="KW-0963">Cytoplasm</keyword>
<name>A0A7H2BMU2_9MICC</name>
<dbReference type="InterPro" id="IPR024567">
    <property type="entry name" value="RNase_HII/HIII_dom"/>
</dbReference>
<comment type="function">
    <text evidence="3 13">Endonuclease that specifically degrades the RNA of RNA-DNA hybrids.</text>
</comment>
<accession>A0A7H2BMU2</accession>
<evidence type="ECO:0000313" key="16">
    <source>
        <dbReference type="Proteomes" id="UP000516421"/>
    </source>
</evidence>
<evidence type="ECO:0000256" key="6">
    <source>
        <dbReference type="ARBA" id="ARBA00022490"/>
    </source>
</evidence>
<evidence type="ECO:0000256" key="12">
    <source>
        <dbReference type="PROSITE-ProRule" id="PRU01319"/>
    </source>
</evidence>
<dbReference type="GO" id="GO:0006298">
    <property type="term" value="P:mismatch repair"/>
    <property type="evidence" value="ECO:0007669"/>
    <property type="project" value="TreeGrafter"/>
</dbReference>
<dbReference type="CDD" id="cd07182">
    <property type="entry name" value="RNase_HII_bacteria_HII_like"/>
    <property type="match status" value="1"/>
</dbReference>
<comment type="catalytic activity">
    <reaction evidence="1 12 13">
        <text>Endonucleolytic cleavage to 5'-phosphomonoester.</text>
        <dbReference type="EC" id="3.1.26.4"/>
    </reaction>
</comment>
<sequence>MDEVGRGSLSGPVSVGVSLVSASDELQIDGLIDSKALTEKKRTEMVPLINKWIPTAVGHTQPEEIDALGMTRSLRLAGQRALAQVVSPEIKPDLVLLDGKHDWLTASEPDLLISLDPAEELYQRLTQEAWGSSSSLVQPWEGLVVTIIKGDYKCASIAAASVVAKVERDALMNQLAQRFPAYGWHKNKGYGSASHRQALAEIGPSTQHRLSWNLGVSAEQVKTTYIERAVKNNER</sequence>
<dbReference type="GO" id="GO:0043137">
    <property type="term" value="P:DNA replication, removal of RNA primer"/>
    <property type="evidence" value="ECO:0007669"/>
    <property type="project" value="TreeGrafter"/>
</dbReference>
<evidence type="ECO:0000259" key="14">
    <source>
        <dbReference type="PROSITE" id="PS51975"/>
    </source>
</evidence>
<keyword evidence="16" id="KW-1185">Reference proteome</keyword>
<comment type="cofactor">
    <cofactor evidence="2">
        <name>Mg(2+)</name>
        <dbReference type="ChEBI" id="CHEBI:18420"/>
    </cofactor>
</comment>
<evidence type="ECO:0000256" key="5">
    <source>
        <dbReference type="ARBA" id="ARBA00007383"/>
    </source>
</evidence>
<dbReference type="GO" id="GO:0005737">
    <property type="term" value="C:cytoplasm"/>
    <property type="evidence" value="ECO:0007669"/>
    <property type="project" value="UniProtKB-SubCell"/>
</dbReference>
<evidence type="ECO:0000256" key="1">
    <source>
        <dbReference type="ARBA" id="ARBA00000077"/>
    </source>
</evidence>
<keyword evidence="9 12" id="KW-0255">Endonuclease</keyword>
<dbReference type="GO" id="GO:0004523">
    <property type="term" value="F:RNA-DNA hybrid ribonuclease activity"/>
    <property type="evidence" value="ECO:0007669"/>
    <property type="project" value="UniProtKB-UniRule"/>
</dbReference>
<dbReference type="InterPro" id="IPR001352">
    <property type="entry name" value="RNase_HII/HIII"/>
</dbReference>
<dbReference type="PROSITE" id="PS51975">
    <property type="entry name" value="RNASE_H_2"/>
    <property type="match status" value="1"/>
</dbReference>
<evidence type="ECO:0000256" key="7">
    <source>
        <dbReference type="ARBA" id="ARBA00022722"/>
    </source>
</evidence>
<comment type="subcellular location">
    <subcellularLocation>
        <location evidence="4">Cytoplasm</location>
    </subcellularLocation>
</comment>
<reference evidence="15 16" key="1">
    <citation type="submission" date="2020-09" db="EMBL/GenBank/DDBJ databases">
        <title>Investigation of environmental microbe.</title>
        <authorList>
            <person name="Ou Y."/>
            <person name="Kang Q."/>
        </authorList>
    </citation>
    <scope>NUCLEOTIDE SEQUENCE [LARGE SCALE GENOMIC DNA]</scope>
    <source>
        <strain evidence="15 16">KJZ-9</strain>
    </source>
</reference>